<dbReference type="Proteomes" id="UP000010847">
    <property type="component" value="Chromosome"/>
</dbReference>
<dbReference type="Gene3D" id="1.10.287.1490">
    <property type="match status" value="1"/>
</dbReference>
<dbReference type="KEGG" id="dmt:DESME_11595"/>
<organism evidence="10 11">
    <name type="scientific">Desulfitobacterium metallireducens DSM 15288</name>
    <dbReference type="NCBI Taxonomy" id="871968"/>
    <lineage>
        <taxon>Bacteria</taxon>
        <taxon>Bacillati</taxon>
        <taxon>Bacillota</taxon>
        <taxon>Clostridia</taxon>
        <taxon>Eubacteriales</taxon>
        <taxon>Desulfitobacteriaceae</taxon>
        <taxon>Desulfitobacterium</taxon>
    </lineage>
</organism>
<feature type="coiled-coil region" evidence="6">
    <location>
        <begin position="253"/>
        <end position="287"/>
    </location>
</feature>
<proteinExistence type="predicted"/>
<evidence type="ECO:0000259" key="8">
    <source>
        <dbReference type="Pfam" id="PF02687"/>
    </source>
</evidence>
<keyword evidence="11" id="KW-1185">Reference proteome</keyword>
<feature type="transmembrane region" description="Helical" evidence="7">
    <location>
        <begin position="782"/>
        <end position="802"/>
    </location>
</feature>
<feature type="transmembrane region" description="Helical" evidence="7">
    <location>
        <begin position="1109"/>
        <end position="1127"/>
    </location>
</feature>
<dbReference type="InterPro" id="IPR038766">
    <property type="entry name" value="Membrane_comp_ABC_pdt"/>
</dbReference>
<dbReference type="PANTHER" id="PTHR30287:SF1">
    <property type="entry name" value="INNER MEMBRANE PROTEIN"/>
    <property type="match status" value="1"/>
</dbReference>
<dbReference type="GO" id="GO:0005886">
    <property type="term" value="C:plasma membrane"/>
    <property type="evidence" value="ECO:0007669"/>
    <property type="project" value="UniProtKB-SubCell"/>
</dbReference>
<feature type="domain" description="ABC3 transporter permease C-terminal" evidence="8">
    <location>
        <begin position="616"/>
        <end position="736"/>
    </location>
</feature>
<feature type="domain" description="MacB-like periplasmic core" evidence="9">
    <location>
        <begin position="783"/>
        <end position="958"/>
    </location>
</feature>
<dbReference type="OrthoDB" id="5137249at2"/>
<dbReference type="eggNOG" id="COG1511">
    <property type="taxonomic scope" value="Bacteria"/>
</dbReference>
<sequence length="1144" mass="127131">MHKKALNKDILKEFTKSITRFLSIMVMIALGSLIFVGLFVTGPTMRNTLLTYADKYQLEDLMVTSPLGLAMEDEQILSSIPGVEILDYSYRTDLMQRDADIIVRAESLGRLPSYEILEGRLPSGADELALDGKMQAKGYKLGDHLSFIPDKVRGSYALKNYDFVIVGFVNSPEYLMPSDKGTSSIGDGVVDCFAVIAKENFIMKNVSLARLTFSDIQGLDSYSTEYKDKMKAHSNEVEQAFASRPGIRLEQYRKEGTADISTAQGKLNDAEQQLSDAKKKLDDARVEMDKGWAVYWDLQAQNTSGQKALRVSKTTQGDYAQLAEAKVQLTDGQKQLDEAQKKIDDSRAELDVKTTELQNGLGKIETGMSQINAGLAQIDASLPQLAAGLSQVETGLQQTEAGLAPLADGIALIDSQLADVNKSLDANAQNTQLLQTKAELEQKRADLVAQKTALEAKKASLLAQRTDLLNKQTDAMNKKKELQAQYTTLVAQRQTTLDSSSLLTDARDKLNNSQQTLDKQKTDFNVKKAEYESALKLMHQKLLDGEGDYEQGRSTYMDKLPAAQKEINQGKIDLNKAKNDLARLKVPDYTINDRYKDKGFFQYIQNSESMDLLSLFFPVFFFVIALLVSLTTMMRMVDEQRLQIGALKALGYSNRDVNKKYLAYGSLASLIGSLIGIVAGQKIIMPVIFDAYSANFLFKQELPQLSPVFSVLAVLISLLCTGFVAFLTTRESLKENVAELLRPKAPKSGNRILLERFTPLWHRLSFNSKVTARNIFRYKKRMLMTILGVAGCTALIFMGFGIRDSVGSIFVKQYGEILRYDTIMIFDENAASEDLQALSDGLGSDSRISKIYPARFEQGIVQIPGKLDQTVAVVVPEDVSAFQTINQLRERKNKKPITLGDGAVISEKIATLLGLGVGDTLEFKDNDGTFKTIEIAGITENYAGHYFYMSPSYYEKIFGKAYHPNSNYISLQDHSAESISHFSRSMLEKDVVLRMVNTNTASDAIGDMTKSLNIVVVVIVLASSLLAIVVLYNLTNINVSERIRELSTISVLGFYPSEVTAYVYRETMLLTTIGIFIGYILGLLLHGFIVTTMAPPNVLLDPAVKVDSYIWSTVFTFAFSFVVMLITHRRLKRIDMVEALKAVE</sequence>
<evidence type="ECO:0000313" key="10">
    <source>
        <dbReference type="EMBL" id="AHF08641.1"/>
    </source>
</evidence>
<evidence type="ECO:0000313" key="11">
    <source>
        <dbReference type="Proteomes" id="UP000010847"/>
    </source>
</evidence>
<evidence type="ECO:0000256" key="2">
    <source>
        <dbReference type="ARBA" id="ARBA00022475"/>
    </source>
</evidence>
<dbReference type="HOGENOM" id="CLU_005531_0_0_9"/>
<dbReference type="AlphaFoldDB" id="W0EHU2"/>
<evidence type="ECO:0000256" key="3">
    <source>
        <dbReference type="ARBA" id="ARBA00022692"/>
    </source>
</evidence>
<keyword evidence="3 7" id="KW-0812">Transmembrane</keyword>
<feature type="transmembrane region" description="Helical" evidence="7">
    <location>
        <begin position="704"/>
        <end position="727"/>
    </location>
</feature>
<keyword evidence="5 7" id="KW-0472">Membrane</keyword>
<dbReference type="STRING" id="871968.DESME_11595"/>
<dbReference type="Pfam" id="PF02687">
    <property type="entry name" value="FtsX"/>
    <property type="match status" value="2"/>
</dbReference>
<feature type="transmembrane region" description="Helical" evidence="7">
    <location>
        <begin position="1012"/>
        <end position="1034"/>
    </location>
</feature>
<keyword evidence="6" id="KW-0175">Coiled coil</keyword>
<keyword evidence="2" id="KW-1003">Cell membrane</keyword>
<accession>W0EHU2</accession>
<dbReference type="PANTHER" id="PTHR30287">
    <property type="entry name" value="MEMBRANE COMPONENT OF PREDICTED ABC SUPERFAMILY METABOLITE UPTAKE TRANSPORTER"/>
    <property type="match status" value="1"/>
</dbReference>
<protein>
    <recommendedName>
        <fullName evidence="12">ABC transporter permease</fullName>
    </recommendedName>
</protein>
<name>W0EHU2_9FIRM</name>
<dbReference type="eggNOG" id="COG0577">
    <property type="taxonomic scope" value="Bacteria"/>
</dbReference>
<feature type="coiled-coil region" evidence="6">
    <location>
        <begin position="322"/>
        <end position="356"/>
    </location>
</feature>
<comment type="subcellular location">
    <subcellularLocation>
        <location evidence="1">Cell membrane</location>
        <topology evidence="1">Multi-pass membrane protein</topology>
    </subcellularLocation>
</comment>
<dbReference type="RefSeq" id="WP_006718136.1">
    <property type="nucleotide sequence ID" value="NZ_CP007032.1"/>
</dbReference>
<feature type="transmembrane region" description="Helical" evidence="7">
    <location>
        <begin position="1068"/>
        <end position="1089"/>
    </location>
</feature>
<dbReference type="InterPro" id="IPR003838">
    <property type="entry name" value="ABC3_permease_C"/>
</dbReference>
<feature type="transmembrane region" description="Helical" evidence="7">
    <location>
        <begin position="661"/>
        <end position="684"/>
    </location>
</feature>
<feature type="coiled-coil region" evidence="6">
    <location>
        <begin position="423"/>
        <end position="523"/>
    </location>
</feature>
<keyword evidence="4 7" id="KW-1133">Transmembrane helix</keyword>
<feature type="transmembrane region" description="Helical" evidence="7">
    <location>
        <begin position="612"/>
        <end position="633"/>
    </location>
</feature>
<dbReference type="EMBL" id="CP007032">
    <property type="protein sequence ID" value="AHF08641.1"/>
    <property type="molecule type" value="Genomic_DNA"/>
</dbReference>
<reference evidence="10 11" key="1">
    <citation type="submission" date="2013-12" db="EMBL/GenBank/DDBJ databases">
        <authorList>
            <consortium name="DOE Joint Genome Institute"/>
            <person name="Smidt H."/>
            <person name="Huntemann M."/>
            <person name="Han J."/>
            <person name="Chen A."/>
            <person name="Kyrpides N."/>
            <person name="Mavromatis K."/>
            <person name="Markowitz V."/>
            <person name="Palaniappan K."/>
            <person name="Ivanova N."/>
            <person name="Schaumberg A."/>
            <person name="Pati A."/>
            <person name="Liolios K."/>
            <person name="Nordberg H.P."/>
            <person name="Cantor M.N."/>
            <person name="Hua S.X."/>
            <person name="Woyke T."/>
        </authorList>
    </citation>
    <scope>NUCLEOTIDE SEQUENCE [LARGE SCALE GENOMIC DNA]</scope>
    <source>
        <strain evidence="11">DSM 15288</strain>
    </source>
</reference>
<evidence type="ECO:0008006" key="12">
    <source>
        <dbReference type="Google" id="ProtNLM"/>
    </source>
</evidence>
<evidence type="ECO:0000256" key="7">
    <source>
        <dbReference type="SAM" id="Phobius"/>
    </source>
</evidence>
<dbReference type="InterPro" id="IPR025857">
    <property type="entry name" value="MacB_PCD"/>
</dbReference>
<evidence type="ECO:0000259" key="9">
    <source>
        <dbReference type="Pfam" id="PF12704"/>
    </source>
</evidence>
<evidence type="ECO:0000256" key="4">
    <source>
        <dbReference type="ARBA" id="ARBA00022989"/>
    </source>
</evidence>
<evidence type="ECO:0000256" key="6">
    <source>
        <dbReference type="SAM" id="Coils"/>
    </source>
</evidence>
<feature type="transmembrane region" description="Helical" evidence="7">
    <location>
        <begin position="21"/>
        <end position="40"/>
    </location>
</feature>
<feature type="domain" description="ABC3 transporter permease C-terminal" evidence="8">
    <location>
        <begin position="1018"/>
        <end position="1134"/>
    </location>
</feature>
<evidence type="ECO:0000256" key="5">
    <source>
        <dbReference type="ARBA" id="ARBA00023136"/>
    </source>
</evidence>
<evidence type="ECO:0000256" key="1">
    <source>
        <dbReference type="ARBA" id="ARBA00004651"/>
    </source>
</evidence>
<dbReference type="Pfam" id="PF12704">
    <property type="entry name" value="MacB_PCD"/>
    <property type="match status" value="1"/>
</dbReference>
<gene>
    <name evidence="10" type="ORF">DESME_11595</name>
</gene>